<dbReference type="eggNOG" id="COG4104">
    <property type="taxonomic scope" value="Bacteria"/>
</dbReference>
<dbReference type="Proteomes" id="UP000028640">
    <property type="component" value="Unassembled WGS sequence"/>
</dbReference>
<evidence type="ECO:0000313" key="2">
    <source>
        <dbReference type="Proteomes" id="UP000028640"/>
    </source>
</evidence>
<reference evidence="1 2" key="1">
    <citation type="submission" date="2014-05" db="EMBL/GenBank/DDBJ databases">
        <title>ATOL: Assembling a taxonomically balanced genome-scale reconstruction of the evolutionary history of the Enterobacteriaceae.</title>
        <authorList>
            <person name="Plunkett G.III."/>
            <person name="Neeno-Eckwall E.C."/>
            <person name="Glasner J.D."/>
            <person name="Perna N.T."/>
        </authorList>
    </citation>
    <scope>NUCLEOTIDE SEQUENCE [LARGE SCALE GENOMIC DNA]</scope>
    <source>
        <strain evidence="1 2">ATCC 33852</strain>
    </source>
</reference>
<sequence>MFPAARIGDATTYGAVTSGSSNVLINNIPAGVANMSNASSSLTGTTTVVKGSSTVFINQLPAARQNDACADGGNVTCGSGNVIIGG</sequence>
<dbReference type="OrthoDB" id="6860016at2"/>
<dbReference type="EMBL" id="JMPJ01000037">
    <property type="protein sequence ID" value="KFC83557.1"/>
    <property type="molecule type" value="Genomic_DNA"/>
</dbReference>
<dbReference type="Pfam" id="PF05488">
    <property type="entry name" value="PAAR_motif"/>
    <property type="match status" value="1"/>
</dbReference>
<comment type="caution">
    <text evidence="1">The sequence shown here is derived from an EMBL/GenBank/DDBJ whole genome shotgun (WGS) entry which is preliminary data.</text>
</comment>
<keyword evidence="2" id="KW-1185">Reference proteome</keyword>
<dbReference type="STRING" id="910964.GEAM_1185"/>
<evidence type="ECO:0000313" key="1">
    <source>
        <dbReference type="EMBL" id="KFC83557.1"/>
    </source>
</evidence>
<protein>
    <submittedName>
        <fullName evidence="1">Rhs family protein</fullName>
    </submittedName>
</protein>
<organism evidence="1 2">
    <name type="scientific">Ewingella americana (strain ATCC 33852 / DSM 4580 / CCUG 14506 / JCM 5911 / LMG 7869 / NCTC 12157 / CDC 1468-78)</name>
    <dbReference type="NCBI Taxonomy" id="910964"/>
    <lineage>
        <taxon>Bacteria</taxon>
        <taxon>Pseudomonadati</taxon>
        <taxon>Pseudomonadota</taxon>
        <taxon>Gammaproteobacteria</taxon>
        <taxon>Enterobacterales</taxon>
        <taxon>Yersiniaceae</taxon>
        <taxon>Ewingella</taxon>
    </lineage>
</organism>
<dbReference type="GeneID" id="78379527"/>
<dbReference type="RefSeq" id="WP_034789455.1">
    <property type="nucleotide sequence ID" value="NZ_JMPJ01000037.1"/>
</dbReference>
<accession>A0A085GIL2</accession>
<proteinExistence type="predicted"/>
<gene>
    <name evidence="1" type="ORF">GEAM_1185</name>
</gene>
<name>A0A085GIL2_EWIA3</name>
<dbReference type="Gene3D" id="2.60.200.60">
    <property type="match status" value="1"/>
</dbReference>
<dbReference type="AlphaFoldDB" id="A0A085GIL2"/>
<dbReference type="InterPro" id="IPR008727">
    <property type="entry name" value="PAAR_motif"/>
</dbReference>